<reference evidence="2 3" key="1">
    <citation type="journal article" date="2016" name="Nat. Commun.">
        <title>Extremotolerant tardigrade genome and improved radiotolerance of human cultured cells by tardigrade-unique protein.</title>
        <authorList>
            <person name="Hashimoto T."/>
            <person name="Horikawa D.D."/>
            <person name="Saito Y."/>
            <person name="Kuwahara H."/>
            <person name="Kozuka-Hata H."/>
            <person name="Shin-I T."/>
            <person name="Minakuchi Y."/>
            <person name="Ohishi K."/>
            <person name="Motoyama A."/>
            <person name="Aizu T."/>
            <person name="Enomoto A."/>
            <person name="Kondo K."/>
            <person name="Tanaka S."/>
            <person name="Hara Y."/>
            <person name="Koshikawa S."/>
            <person name="Sagara H."/>
            <person name="Miura T."/>
            <person name="Yokobori S."/>
            <person name="Miyagawa K."/>
            <person name="Suzuki Y."/>
            <person name="Kubo T."/>
            <person name="Oyama M."/>
            <person name="Kohara Y."/>
            <person name="Fujiyama A."/>
            <person name="Arakawa K."/>
            <person name="Katayama T."/>
            <person name="Toyoda A."/>
            <person name="Kunieda T."/>
        </authorList>
    </citation>
    <scope>NUCLEOTIDE SEQUENCE [LARGE SCALE GENOMIC DNA]</scope>
    <source>
        <strain evidence="2 3">YOKOZUNA-1</strain>
    </source>
</reference>
<dbReference type="InterPro" id="IPR001810">
    <property type="entry name" value="F-box_dom"/>
</dbReference>
<evidence type="ECO:0000313" key="3">
    <source>
        <dbReference type="Proteomes" id="UP000186922"/>
    </source>
</evidence>
<sequence length="409" mass="47113">MINNLTDIVQDLSALDMTRSNGSEPQDMNLPLMKKRRIDSHMDGANGFTSLPVDGVDENNVFLNFRSNLQLTELPDTLLIAVYQEFDVRHSQRFRRVSQKWKELNESAQMANQGVVGFDHAGFSPNYWRRFGEKTEKNPALLEGILARIPKKNHLVQLHVQQMPWPFSKFNEVFVSKFSRVTVYNGSQLIPWTIYEAERLLVEPTSYVRSITFTKCDFALASLPLGNFSYGNEKGDVEQKDLCDLLREEENKCAWYQWVVEVARFVLTAQDYAGPFALEYDGSPQLWLACKLDERGNLWRYGEEQLAWLLATINKLPPKLRRTVENIYDHFATQSRRDDVLSELTMAETTLEFPEGFGVSLSKKCFDKMDCAFLAILLLWLDKHIEKFGVEQPPEPLLKNYLLAGAPQH</sequence>
<proteinExistence type="predicted"/>
<keyword evidence="3" id="KW-1185">Reference proteome</keyword>
<protein>
    <recommendedName>
        <fullName evidence="1">F-box domain-containing protein</fullName>
    </recommendedName>
</protein>
<evidence type="ECO:0000259" key="1">
    <source>
        <dbReference type="PROSITE" id="PS50181"/>
    </source>
</evidence>
<dbReference type="Proteomes" id="UP000186922">
    <property type="component" value="Unassembled WGS sequence"/>
</dbReference>
<gene>
    <name evidence="2" type="primary">RvY_11074-1</name>
    <name evidence="2" type="synonym">RvY_11074.1</name>
    <name evidence="2" type="ORF">RvY_11074</name>
</gene>
<name>A0A1D1VEX4_RAMVA</name>
<evidence type="ECO:0000313" key="2">
    <source>
        <dbReference type="EMBL" id="GAV00190.1"/>
    </source>
</evidence>
<accession>A0A1D1VEX4</accession>
<organism evidence="2 3">
    <name type="scientific">Ramazzottius varieornatus</name>
    <name type="common">Water bear</name>
    <name type="synonym">Tardigrade</name>
    <dbReference type="NCBI Taxonomy" id="947166"/>
    <lineage>
        <taxon>Eukaryota</taxon>
        <taxon>Metazoa</taxon>
        <taxon>Ecdysozoa</taxon>
        <taxon>Tardigrada</taxon>
        <taxon>Eutardigrada</taxon>
        <taxon>Parachela</taxon>
        <taxon>Hypsibioidea</taxon>
        <taxon>Ramazzottiidae</taxon>
        <taxon>Ramazzottius</taxon>
    </lineage>
</organism>
<dbReference type="EMBL" id="BDGG01000006">
    <property type="protein sequence ID" value="GAV00190.1"/>
    <property type="molecule type" value="Genomic_DNA"/>
</dbReference>
<feature type="domain" description="F-box" evidence="1">
    <location>
        <begin position="68"/>
        <end position="131"/>
    </location>
</feature>
<comment type="caution">
    <text evidence="2">The sequence shown here is derived from an EMBL/GenBank/DDBJ whole genome shotgun (WGS) entry which is preliminary data.</text>
</comment>
<dbReference type="AlphaFoldDB" id="A0A1D1VEX4"/>
<dbReference type="PROSITE" id="PS50181">
    <property type="entry name" value="FBOX"/>
    <property type="match status" value="1"/>
</dbReference>